<dbReference type="InterPro" id="IPR011008">
    <property type="entry name" value="Dimeric_a/b-barrel"/>
</dbReference>
<dbReference type="SUPFAM" id="SSF54909">
    <property type="entry name" value="Dimeric alpha+beta barrel"/>
    <property type="match status" value="1"/>
</dbReference>
<feature type="domain" description="DUF1330" evidence="1">
    <location>
        <begin position="9"/>
        <end position="96"/>
    </location>
</feature>
<dbReference type="InterPro" id="IPR010753">
    <property type="entry name" value="DUF1330"/>
</dbReference>
<protein>
    <submittedName>
        <fullName evidence="2">DUF1330 domain-containing protein</fullName>
    </submittedName>
</protein>
<reference evidence="2" key="1">
    <citation type="submission" date="2022-06" db="EMBL/GenBank/DDBJ databases">
        <title>New Polynucleobacter species.</title>
        <authorList>
            <person name="Hahn M.W."/>
        </authorList>
    </citation>
    <scope>NUCLEOTIDE SEQUENCE</scope>
    <source>
        <strain evidence="2">UK-FUSCHL-C3</strain>
    </source>
</reference>
<accession>A0AAU8A2B4</accession>
<organism evidence="2">
    <name type="scientific">Polynucleobacter sp. UK-FUSCHL-C3</name>
    <dbReference type="NCBI Taxonomy" id="2955208"/>
    <lineage>
        <taxon>Bacteria</taxon>
        <taxon>Pseudomonadati</taxon>
        <taxon>Pseudomonadota</taxon>
        <taxon>Betaproteobacteria</taxon>
        <taxon>Burkholderiales</taxon>
        <taxon>Burkholderiaceae</taxon>
        <taxon>Polynucleobacter</taxon>
    </lineage>
</organism>
<name>A0AAU8A2B4_9BURK</name>
<dbReference type="RefSeq" id="WP_353438775.1">
    <property type="nucleotide sequence ID" value="NZ_CP099959.1"/>
</dbReference>
<dbReference type="EMBL" id="CP099959">
    <property type="protein sequence ID" value="XCC57698.1"/>
    <property type="molecule type" value="Genomic_DNA"/>
</dbReference>
<dbReference type="AlphaFoldDB" id="A0AAU8A2B4"/>
<sequence length="97" mass="11033">MSITVIGIFKTLSLEDFELYRSQVGISIALYGGSVVRRGECAEPFWNQLNTNSFDTFVELSFPNMDDAKRWSESPEYSALLPVRERAMELTLFAVKT</sequence>
<dbReference type="Gene3D" id="3.30.70.100">
    <property type="match status" value="1"/>
</dbReference>
<proteinExistence type="predicted"/>
<gene>
    <name evidence="2" type="ORF">NKE59_09495</name>
</gene>
<evidence type="ECO:0000259" key="1">
    <source>
        <dbReference type="Pfam" id="PF07045"/>
    </source>
</evidence>
<dbReference type="Pfam" id="PF07045">
    <property type="entry name" value="DUF1330"/>
    <property type="match status" value="1"/>
</dbReference>
<evidence type="ECO:0000313" key="2">
    <source>
        <dbReference type="EMBL" id="XCC57698.1"/>
    </source>
</evidence>